<dbReference type="PIRSF" id="PIRSF002741">
    <property type="entry name" value="MppA"/>
    <property type="match status" value="1"/>
</dbReference>
<dbReference type="SUPFAM" id="SSF53850">
    <property type="entry name" value="Periplasmic binding protein-like II"/>
    <property type="match status" value="1"/>
</dbReference>
<dbReference type="GO" id="GO:0042597">
    <property type="term" value="C:periplasmic space"/>
    <property type="evidence" value="ECO:0007669"/>
    <property type="project" value="UniProtKB-ARBA"/>
</dbReference>
<name>A0A419HZK2_9PSEU</name>
<comment type="subcellular location">
    <subcellularLocation>
        <location evidence="1">Cell membrane</location>
        <topology evidence="1">Lipid-anchor</topology>
    </subcellularLocation>
</comment>
<dbReference type="GO" id="GO:0015833">
    <property type="term" value="P:peptide transport"/>
    <property type="evidence" value="ECO:0007669"/>
    <property type="project" value="TreeGrafter"/>
</dbReference>
<evidence type="ECO:0000259" key="4">
    <source>
        <dbReference type="Pfam" id="PF00496"/>
    </source>
</evidence>
<dbReference type="InterPro" id="IPR030678">
    <property type="entry name" value="Peptide/Ni-bd"/>
</dbReference>
<comment type="caution">
    <text evidence="5">The sequence shown here is derived from an EMBL/GenBank/DDBJ whole genome shotgun (WGS) entry which is preliminary data.</text>
</comment>
<dbReference type="GO" id="GO:0043190">
    <property type="term" value="C:ATP-binding cassette (ABC) transporter complex"/>
    <property type="evidence" value="ECO:0007669"/>
    <property type="project" value="InterPro"/>
</dbReference>
<organism evidence="5 6">
    <name type="scientific">Amycolatopsis panacis</name>
    <dbReference type="NCBI Taxonomy" id="2340917"/>
    <lineage>
        <taxon>Bacteria</taxon>
        <taxon>Bacillati</taxon>
        <taxon>Actinomycetota</taxon>
        <taxon>Actinomycetes</taxon>
        <taxon>Pseudonocardiales</taxon>
        <taxon>Pseudonocardiaceae</taxon>
        <taxon>Amycolatopsis</taxon>
    </lineage>
</organism>
<dbReference type="GO" id="GO:1904680">
    <property type="term" value="F:peptide transmembrane transporter activity"/>
    <property type="evidence" value="ECO:0007669"/>
    <property type="project" value="TreeGrafter"/>
</dbReference>
<dbReference type="PANTHER" id="PTHR30290">
    <property type="entry name" value="PERIPLASMIC BINDING COMPONENT OF ABC TRANSPORTER"/>
    <property type="match status" value="1"/>
</dbReference>
<dbReference type="CDD" id="cd00995">
    <property type="entry name" value="PBP2_NikA_DppA_OppA_like"/>
    <property type="match status" value="1"/>
</dbReference>
<dbReference type="PANTHER" id="PTHR30290:SF38">
    <property type="entry name" value="D,D-DIPEPTIDE-BINDING PERIPLASMIC PROTEIN DDPA-RELATED"/>
    <property type="match status" value="1"/>
</dbReference>
<evidence type="ECO:0000256" key="2">
    <source>
        <dbReference type="ARBA" id="ARBA00005695"/>
    </source>
</evidence>
<keyword evidence="6" id="KW-1185">Reference proteome</keyword>
<proteinExistence type="inferred from homology"/>
<dbReference type="InterPro" id="IPR039424">
    <property type="entry name" value="SBP_5"/>
</dbReference>
<dbReference type="Gene3D" id="3.10.105.10">
    <property type="entry name" value="Dipeptide-binding Protein, Domain 3"/>
    <property type="match status" value="1"/>
</dbReference>
<dbReference type="InterPro" id="IPR023765">
    <property type="entry name" value="SBP_5_CS"/>
</dbReference>
<dbReference type="Proteomes" id="UP000285112">
    <property type="component" value="Unassembled WGS sequence"/>
</dbReference>
<dbReference type="Gene3D" id="3.40.190.10">
    <property type="entry name" value="Periplasmic binding protein-like II"/>
    <property type="match status" value="1"/>
</dbReference>
<dbReference type="EMBL" id="QZFV01000100">
    <property type="protein sequence ID" value="RJQ82688.1"/>
    <property type="molecule type" value="Genomic_DNA"/>
</dbReference>
<accession>A0A419HZK2</accession>
<sequence>MDRSVMAIDLGRRTFRAAVSTTPRRVAALALVSLLAASCSATSGSGPSGPGGEPVTGGTLKVGVTSDISSLNPYDGAGESTSLVLAQLNAGLFKRFNDKVTPAIAEGLAPSADGKSVTITLRKGLKFSDGKPITPQDVVFSLEQAKQGGVVGSLYKETITAEKAQGADQVVLDLVRPTINLDALLSYTQAAIIPDGFGGVGKDEFYRNPVGAGPFSFTGRRPGTSVSLTKNKNFWDGKKPYVDAIDFQVFNSVNALTSAFQAGTVQAVPFAPRESVPSFAGANVVHTAAASTELVFVNGRTGPLKSLQVRQAISAAIDRKAIVKQLGSTADKPTETYLPVTVLGQAHPAPVGDQDLAKAKQLLAGTPYSSGASIELIYPTGDATLAMTVQAIQEDLANAGIKLNAKALDLGAWVQRLLAGNYELAYQSISAAGSTAEAPLAFYVTSNAIGGGWSTQVAKDTLQQYQAAKDAAGQAQALDTFQNWIGSELPEIPTVSVSPALVLSTKVGGFQGMPTVTQQSLPMEELWLAK</sequence>
<dbReference type="Pfam" id="PF00496">
    <property type="entry name" value="SBP_bac_5"/>
    <property type="match status" value="1"/>
</dbReference>
<evidence type="ECO:0000313" key="6">
    <source>
        <dbReference type="Proteomes" id="UP000285112"/>
    </source>
</evidence>
<dbReference type="InterPro" id="IPR000914">
    <property type="entry name" value="SBP_5_dom"/>
</dbReference>
<evidence type="ECO:0000256" key="1">
    <source>
        <dbReference type="ARBA" id="ARBA00004193"/>
    </source>
</evidence>
<comment type="similarity">
    <text evidence="2">Belongs to the bacterial solute-binding protein 5 family.</text>
</comment>
<keyword evidence="3" id="KW-0732">Signal</keyword>
<reference evidence="5 6" key="1">
    <citation type="submission" date="2018-09" db="EMBL/GenBank/DDBJ databases">
        <title>YIM PH 21725 draft genome.</title>
        <authorList>
            <person name="Miao C."/>
        </authorList>
    </citation>
    <scope>NUCLEOTIDE SEQUENCE [LARGE SCALE GENOMIC DNA]</scope>
    <source>
        <strain evidence="6">YIM PH21725</strain>
    </source>
</reference>
<gene>
    <name evidence="5" type="ORF">D5S19_21535</name>
</gene>
<feature type="domain" description="Solute-binding protein family 5" evidence="4">
    <location>
        <begin position="99"/>
        <end position="448"/>
    </location>
</feature>
<dbReference type="PROSITE" id="PS01040">
    <property type="entry name" value="SBP_BACTERIAL_5"/>
    <property type="match status" value="1"/>
</dbReference>
<dbReference type="AlphaFoldDB" id="A0A419HZK2"/>
<evidence type="ECO:0000256" key="3">
    <source>
        <dbReference type="ARBA" id="ARBA00022729"/>
    </source>
</evidence>
<evidence type="ECO:0000313" key="5">
    <source>
        <dbReference type="EMBL" id="RJQ82688.1"/>
    </source>
</evidence>
<protein>
    <submittedName>
        <fullName evidence="5">ABC transporter substrate-binding protein</fullName>
    </submittedName>
</protein>